<dbReference type="RefSeq" id="WP_272777478.1">
    <property type="nucleotide sequence ID" value="NZ_JAQQLI010000018.1"/>
</dbReference>
<proteinExistence type="predicted"/>
<organism evidence="7 8">
    <name type="scientific">Rhodoplanes tepidamans</name>
    <name type="common">Rhodoplanes cryptolactis</name>
    <dbReference type="NCBI Taxonomy" id="200616"/>
    <lineage>
        <taxon>Bacteria</taxon>
        <taxon>Pseudomonadati</taxon>
        <taxon>Pseudomonadota</taxon>
        <taxon>Alphaproteobacteria</taxon>
        <taxon>Hyphomicrobiales</taxon>
        <taxon>Nitrobacteraceae</taxon>
        <taxon>Rhodoplanes</taxon>
    </lineage>
</organism>
<keyword evidence="5" id="KW-0408">Iron</keyword>
<dbReference type="PROSITE" id="PS51009">
    <property type="entry name" value="CYTCII"/>
    <property type="match status" value="1"/>
</dbReference>
<dbReference type="InterPro" id="IPR002321">
    <property type="entry name" value="Cyt_c_II"/>
</dbReference>
<sequence>MTIRTMLAAAVLLAGVTAVAAQDPIAQRKALMKANGDQARTGALMARGEMPFDLAKAQAIFQTYADSAAKSKALYPETAKTGGDTAADPRIWQNMSDFQAKLAKFGEDATAAKGKVKDEASFKATFSEVQKNCGGCHESYRVKKS</sequence>
<evidence type="ECO:0000256" key="2">
    <source>
        <dbReference type="ARBA" id="ARBA00022617"/>
    </source>
</evidence>
<keyword evidence="8" id="KW-1185">Reference proteome</keyword>
<evidence type="ECO:0000256" key="5">
    <source>
        <dbReference type="ARBA" id="ARBA00023004"/>
    </source>
</evidence>
<dbReference type="InterPro" id="IPR012127">
    <property type="entry name" value="Cyt_c_prime"/>
</dbReference>
<keyword evidence="3" id="KW-0479">Metal-binding</keyword>
<dbReference type="Proteomes" id="UP001165652">
    <property type="component" value="Unassembled WGS sequence"/>
</dbReference>
<feature type="chain" id="PRO_5046901875" evidence="6">
    <location>
        <begin position="21"/>
        <end position="145"/>
    </location>
</feature>
<protein>
    <submittedName>
        <fullName evidence="7">Cytochrome c</fullName>
    </submittedName>
</protein>
<evidence type="ECO:0000256" key="1">
    <source>
        <dbReference type="ARBA" id="ARBA00022448"/>
    </source>
</evidence>
<reference evidence="7" key="2">
    <citation type="submission" date="2023-02" db="EMBL/GenBank/DDBJ databases">
        <authorList>
            <person name="Rayyan A."/>
            <person name="Meyer T."/>
            <person name="Kyndt J.A."/>
        </authorList>
    </citation>
    <scope>NUCLEOTIDE SEQUENCE</scope>
    <source>
        <strain evidence="7">DSM 9987</strain>
    </source>
</reference>
<feature type="signal peptide" evidence="6">
    <location>
        <begin position="1"/>
        <end position="20"/>
    </location>
</feature>
<comment type="caution">
    <text evidence="7">The sequence shown here is derived from an EMBL/GenBank/DDBJ whole genome shotgun (WGS) entry which is preliminary data.</text>
</comment>
<dbReference type="Pfam" id="PF01322">
    <property type="entry name" value="Cytochrom_C_2"/>
    <property type="match status" value="1"/>
</dbReference>
<evidence type="ECO:0000256" key="4">
    <source>
        <dbReference type="ARBA" id="ARBA00022982"/>
    </source>
</evidence>
<name>A0ABT5JAH2_RHOTP</name>
<dbReference type="PIRSF" id="PIRSF000027">
    <property type="entry name" value="Cytc_c_prime"/>
    <property type="match status" value="1"/>
</dbReference>
<reference evidence="7" key="1">
    <citation type="journal article" date="2023" name="Microbiol Resour">
        <title>Genome Sequences of Rhodoplanes serenus and Two Thermotolerant Strains, Rhodoplanes tepidamans and 'Rhodoplanes cryptolactis,' Further Refine the Genus.</title>
        <authorList>
            <person name="Rayyan A.A."/>
            <person name="Kyndt J.A."/>
        </authorList>
    </citation>
    <scope>NUCLEOTIDE SEQUENCE</scope>
    <source>
        <strain evidence="7">DSM 9987</strain>
    </source>
</reference>
<evidence type="ECO:0000313" key="8">
    <source>
        <dbReference type="Proteomes" id="UP001165652"/>
    </source>
</evidence>
<keyword evidence="4" id="KW-0249">Electron transport</keyword>
<evidence type="ECO:0000256" key="3">
    <source>
        <dbReference type="ARBA" id="ARBA00022723"/>
    </source>
</evidence>
<keyword evidence="1" id="KW-0813">Transport</keyword>
<keyword evidence="2" id="KW-0349">Heme</keyword>
<dbReference type="Gene3D" id="1.20.120.10">
    <property type="entry name" value="Cytochrome c/b562"/>
    <property type="match status" value="1"/>
</dbReference>
<dbReference type="InterPro" id="IPR010980">
    <property type="entry name" value="Cyt_c/b562"/>
</dbReference>
<evidence type="ECO:0000313" key="7">
    <source>
        <dbReference type="EMBL" id="MDC7786629.1"/>
    </source>
</evidence>
<accession>A0ABT5JAH2</accession>
<dbReference type="EMBL" id="JAQQLI010000018">
    <property type="protein sequence ID" value="MDC7786629.1"/>
    <property type="molecule type" value="Genomic_DNA"/>
</dbReference>
<gene>
    <name evidence="7" type="ORF">PQJ73_13125</name>
</gene>
<evidence type="ECO:0000256" key="6">
    <source>
        <dbReference type="SAM" id="SignalP"/>
    </source>
</evidence>
<dbReference type="SUPFAM" id="SSF47175">
    <property type="entry name" value="Cytochromes"/>
    <property type="match status" value="1"/>
</dbReference>
<keyword evidence="6" id="KW-0732">Signal</keyword>